<accession>A0A4Z0NG53</accession>
<comment type="caution">
    <text evidence="1">The sequence shown here is derived from an EMBL/GenBank/DDBJ whole genome shotgun (WGS) entry which is preliminary data.</text>
</comment>
<keyword evidence="2" id="KW-1185">Reference proteome</keyword>
<dbReference type="OrthoDB" id="868021at2"/>
<protein>
    <submittedName>
        <fullName evidence="1">Uncharacterized protein</fullName>
    </submittedName>
</protein>
<reference evidence="1 2" key="1">
    <citation type="submission" date="2019-04" db="EMBL/GenBank/DDBJ databases">
        <authorList>
            <person name="Feng G."/>
            <person name="Zhu H."/>
        </authorList>
    </citation>
    <scope>NUCLEOTIDE SEQUENCE [LARGE SCALE GENOMIC DNA]</scope>
    <source>
        <strain evidence="1 2">6HR-1</strain>
    </source>
</reference>
<dbReference type="EMBL" id="SRLB01000036">
    <property type="protein sequence ID" value="TGD94926.1"/>
    <property type="molecule type" value="Genomic_DNA"/>
</dbReference>
<gene>
    <name evidence="1" type="ORF">EU555_30615</name>
</gene>
<dbReference type="Proteomes" id="UP000297535">
    <property type="component" value="Unassembled WGS sequence"/>
</dbReference>
<evidence type="ECO:0000313" key="2">
    <source>
        <dbReference type="Proteomes" id="UP000297535"/>
    </source>
</evidence>
<organism evidence="1 2">
    <name type="scientific">Methylobacterium nonmethylotrophicum</name>
    <dbReference type="NCBI Taxonomy" id="1141884"/>
    <lineage>
        <taxon>Bacteria</taxon>
        <taxon>Pseudomonadati</taxon>
        <taxon>Pseudomonadota</taxon>
        <taxon>Alphaproteobacteria</taxon>
        <taxon>Hyphomicrobiales</taxon>
        <taxon>Methylobacteriaceae</taxon>
        <taxon>Methylobacterium</taxon>
    </lineage>
</organism>
<sequence length="90" mass="9839">MCRRPFVGPVALIRCDSSCQTRALVAQFWTHRLRRQVVIGANAGCRAGFIHFGARSASVPDLIAFLLERARRSAPMTSSRKATGAPRAGR</sequence>
<dbReference type="RefSeq" id="WP_135419116.1">
    <property type="nucleotide sequence ID" value="NZ_SRLB01000036.1"/>
</dbReference>
<evidence type="ECO:0000313" key="1">
    <source>
        <dbReference type="EMBL" id="TGD94926.1"/>
    </source>
</evidence>
<proteinExistence type="predicted"/>
<dbReference type="AlphaFoldDB" id="A0A4Z0NG53"/>
<name>A0A4Z0NG53_9HYPH</name>